<dbReference type="InterPro" id="IPR010294">
    <property type="entry name" value="ADAMTS_spacer1"/>
</dbReference>
<sequence>MKVSELTFLEHLEFCGSSGLDDYGLINIIHNSCNLKYLGIKKCHSLTKNALAEIKKLKKLEALIVTGLHDIDDEFISHLYNLKYLNCSESKVTDIGIKNVIKNCPSIEKLYVSYTKITVDSLFFAAQETNKRSTNIILTMKADDVIKKEYEKNSQTGSNVLFVITKPREAMPEKTKSKENSRTRREIKSFDDDFSSRRVRRQIPEDQTNQYFINIIVYADTSMSDNYGNELERYITLTMAKVARIFKHFTIGYSIAFGSVKIEKINEDFSDEHKYGFDKPLMDNFCQWQSTQRNNRNMQNNSYVPLLLTRNRLFPVSHKDKHAIGMANVSSICDTNLSCTGVQDGPYSTASVIAHEIGHLSGGGDCLLAKPREKFDETRYRHLGEQYSLNKTCEFAFGRRYYARELDDRDKCGIFKCYKNQELGYFEYRSLMVPDGTTCGDNKICYEGECMSSNKLKPVNGGWSDYGDFSECSRTCGGGIKMKYRYCNNPTPMYGGQYCLGNKKYYEICASNKCPHEESQDFRESQCAEIKKKKLRSLGIQNINTNWESELAYEVPNKPCVLYCINDNDGIYHQQNQMIIDGTPCKNDNSHMCVQGVCKKYGCDYKLNSTAEFDICGVCNGNNSTCHKITKNFTVTLQPEVRSNYNYIYTIPAGSHHIDIKQYTTNPSPPRKNYIALKLAKNKNYILNGGLVVRSRSNIYESSGINIEYSVINDASMRVNINKLIAEDLIVEVLFASEFVVTQTLIEYYFPNESKNDYHYIWTTGKWTYCNATCQGIKKRDVQCQRIEDNLIAENSFCQMKQPKSFMECNSNCILRWDIESESACSAKCGNGTKKINYNCVQDFLQGMSTVKKLIPIFCSHIKKPSEFKGCYTNCITANWKYSNWGDCNVTCGGGGVRTRSAQCIDNNTGQKLNDNMCSLKKVNLMESCGLNECPKWVTGPWSPCSVTLGKGEEKRQVTCQIGNTIIDNSSCKGSKPVNRKICSKHSSIDPLKKNKINYYDIALKLIKKMDGAMNDLRNQRSNLIRIFKYDERLLLQQQNQQITNSFIQFQKYFENAHNHGANYKTCDNTIITTVHKGFKSANSNINNCFATLSKNLALKINEIDSAINRGRKKYNHTSNLKHNCSENNIAISIEYCNSEMASATESIEALETSAKAFQNYTTQSLKTKDSCYNEATESFSRLLKNAYKSFVSYELSVTRENEQTSTTPDSSCEPMSEEDDDISSLRVRQQIPEDDTNQYLINIIVYADTSMSDNYGNELERYITLTMAKVARLFKHFTIGNSIAFGSVKIEKTNEDFSDENKYGFDKPFLDNFCQWQSTQRNNLHDENLKNSHVALFLTRNQLDPVGHKYVDISGIANLGTVCDPNLSCTGVKDGPYSTALVIAHEIGHLSGSGDCLLAKPREKFDETRYGHLGEQYSLTKMCEFAFGPKYYALELNDRDKCGTFLCYDNTSWWYTWSSRPLMVPDGTTCGDNKICYAGECISSNEIKPINGGWSDYGDFGECSRTCGGGIKMKYRYCNNPTPMYGGQYCLGNEIYYEICATDKCPKEEPQDFRVIQCVEIIKEEIDRMDLSSLLSALMTLIVNWRTKLAYEDPNEPCVLYCKNFNDGDYYRQNQMIIDGTPCKNDNSHMCVQGVCKKYGCDYKLDSTAELDICGVCNGNSSDLNECPQWVTGPWSPCSVTIGEGEEVRQVTCQIGNTIIDNSSCKRSMPVNKKICKKYSSIDNIKNEVSLLMSKAIMIIIDYI</sequence>
<keyword evidence="11" id="KW-0106">Calcium</keyword>
<evidence type="ECO:0000256" key="4">
    <source>
        <dbReference type="ARBA" id="ARBA00022723"/>
    </source>
</evidence>
<feature type="disulfide bond" evidence="12">
    <location>
        <begin position="412"/>
        <end position="445"/>
    </location>
</feature>
<dbReference type="InterPro" id="IPR006553">
    <property type="entry name" value="Leu-rich_rpt_Cys-con_subtyp"/>
</dbReference>
<keyword evidence="9" id="KW-0325">Glycoprotein</keyword>
<dbReference type="PANTHER" id="PTHR13723">
    <property type="entry name" value="ADAMTS A DISINTEGRIN AND METALLOPROTEASE WITH THROMBOSPONDIN MOTIFS PROTEASE"/>
    <property type="match status" value="1"/>
</dbReference>
<feature type="binding site" evidence="11">
    <location>
        <position position="366"/>
    </location>
    <ligand>
        <name>Ca(2+)</name>
        <dbReference type="ChEBI" id="CHEBI:29108"/>
        <label>1</label>
    </ligand>
</feature>
<dbReference type="InterPro" id="IPR041645">
    <property type="entry name" value="ADAMTS_CR_2"/>
</dbReference>
<evidence type="ECO:0000256" key="2">
    <source>
        <dbReference type="ARBA" id="ARBA00022525"/>
    </source>
</evidence>
<dbReference type="Gene3D" id="3.40.390.10">
    <property type="entry name" value="Collagenase (Catalytic Domain)"/>
    <property type="match status" value="2"/>
</dbReference>
<dbReference type="EMBL" id="JACMRX010000001">
    <property type="protein sequence ID" value="KAF7996633.1"/>
    <property type="molecule type" value="Genomic_DNA"/>
</dbReference>
<feature type="binding site" evidence="11">
    <location>
        <position position="359"/>
    </location>
    <ligand>
        <name>Zn(2+)</name>
        <dbReference type="ChEBI" id="CHEBI:29105"/>
        <note>catalytic</note>
    </ligand>
</feature>
<dbReference type="Pfam" id="PF19030">
    <property type="entry name" value="TSP1_ADAMTS"/>
    <property type="match status" value="4"/>
</dbReference>
<evidence type="ECO:0000256" key="9">
    <source>
        <dbReference type="ARBA" id="ARBA00023180"/>
    </source>
</evidence>
<keyword evidence="2" id="KW-0964">Secreted</keyword>
<feature type="disulfide bond" evidence="12">
    <location>
        <begin position="472"/>
        <end position="509"/>
    </location>
</feature>
<feature type="domain" description="ADAM cysteine-rich" evidence="14">
    <location>
        <begin position="1410"/>
        <end position="1485"/>
    </location>
</feature>
<proteinExistence type="predicted"/>
<accession>A0A835CWQ8</accession>
<evidence type="ECO:0000256" key="1">
    <source>
        <dbReference type="ARBA" id="ARBA00004613"/>
    </source>
</evidence>
<dbReference type="InterPro" id="IPR045371">
    <property type="entry name" value="ADAMTS_CR_3"/>
</dbReference>
<dbReference type="Gene3D" id="2.20.100.10">
    <property type="entry name" value="Thrombospondin type-1 (TSP1) repeat"/>
    <property type="match status" value="5"/>
</dbReference>
<dbReference type="SMART" id="SM00367">
    <property type="entry name" value="LRR_CC"/>
    <property type="match status" value="3"/>
</dbReference>
<dbReference type="Pfam" id="PF00090">
    <property type="entry name" value="TSP_1"/>
    <property type="match status" value="2"/>
</dbReference>
<dbReference type="InterPro" id="IPR036383">
    <property type="entry name" value="TSP1_rpt_sf"/>
</dbReference>
<dbReference type="InterPro" id="IPR024079">
    <property type="entry name" value="MetalloPept_cat_dom_sf"/>
</dbReference>
<feature type="disulfide bond" evidence="12">
    <location>
        <begin position="439"/>
        <end position="450"/>
    </location>
</feature>
<dbReference type="GO" id="GO:0031012">
    <property type="term" value="C:extracellular matrix"/>
    <property type="evidence" value="ECO:0007669"/>
    <property type="project" value="TreeGrafter"/>
</dbReference>
<feature type="region of interest" description="Disordered" evidence="13">
    <location>
        <begin position="1199"/>
        <end position="1223"/>
    </location>
</feature>
<comment type="cofactor">
    <cofactor evidence="11">
        <name>Zn(2+)</name>
        <dbReference type="ChEBI" id="CHEBI:29105"/>
    </cofactor>
    <text evidence="11">Binds 1 zinc ion per subunit.</text>
</comment>
<evidence type="ECO:0000256" key="11">
    <source>
        <dbReference type="PIRSR" id="PIRSR613273-2"/>
    </source>
</evidence>
<evidence type="ECO:0000259" key="14">
    <source>
        <dbReference type="SMART" id="SM00608"/>
    </source>
</evidence>
<evidence type="ECO:0000256" key="5">
    <source>
        <dbReference type="ARBA" id="ARBA00022801"/>
    </source>
</evidence>
<dbReference type="Proteomes" id="UP000639338">
    <property type="component" value="Unassembled WGS sequence"/>
</dbReference>
<dbReference type="Gene3D" id="3.40.1620.60">
    <property type="match status" value="2"/>
</dbReference>
<dbReference type="GO" id="GO:0030198">
    <property type="term" value="P:extracellular matrix organization"/>
    <property type="evidence" value="ECO:0007669"/>
    <property type="project" value="InterPro"/>
</dbReference>
<keyword evidence="3" id="KW-0165">Cleavage on pair of basic residues</keyword>
<dbReference type="Pfam" id="PF13688">
    <property type="entry name" value="Reprolysin_5"/>
    <property type="match status" value="2"/>
</dbReference>
<dbReference type="Pfam" id="PF05986">
    <property type="entry name" value="ADAMTS_spacer1"/>
    <property type="match status" value="1"/>
</dbReference>
<feature type="disulfide bond" evidence="12">
    <location>
        <begin position="487"/>
        <end position="499"/>
    </location>
</feature>
<evidence type="ECO:0000256" key="10">
    <source>
        <dbReference type="PIRSR" id="PIRSR613273-1"/>
    </source>
</evidence>
<dbReference type="GO" id="GO:0046872">
    <property type="term" value="F:metal ion binding"/>
    <property type="evidence" value="ECO:0007669"/>
    <property type="project" value="UniProtKB-KW"/>
</dbReference>
<protein>
    <recommendedName>
        <fullName evidence="14">ADAM cysteine-rich domain-containing protein</fullName>
    </recommendedName>
</protein>
<dbReference type="SUPFAM" id="SSF82895">
    <property type="entry name" value="TSP-1 type 1 repeat"/>
    <property type="match status" value="6"/>
</dbReference>
<evidence type="ECO:0000313" key="15">
    <source>
        <dbReference type="EMBL" id="KAF7996633.1"/>
    </source>
</evidence>
<evidence type="ECO:0000256" key="12">
    <source>
        <dbReference type="PIRSR" id="PIRSR613273-3"/>
    </source>
</evidence>
<dbReference type="SUPFAM" id="SSF52047">
    <property type="entry name" value="RNI-like"/>
    <property type="match status" value="1"/>
</dbReference>
<dbReference type="OrthoDB" id="412680at2759"/>
<evidence type="ECO:0000256" key="8">
    <source>
        <dbReference type="ARBA" id="ARBA00023157"/>
    </source>
</evidence>
<dbReference type="Pfam" id="PF19236">
    <property type="entry name" value="ADAMTS_CR_3"/>
    <property type="match status" value="2"/>
</dbReference>
<name>A0A835CWQ8_APHGI</name>
<dbReference type="GO" id="GO:0006508">
    <property type="term" value="P:proteolysis"/>
    <property type="evidence" value="ECO:0007669"/>
    <property type="project" value="TreeGrafter"/>
</dbReference>
<keyword evidence="4 11" id="KW-0479">Metal-binding</keyword>
<dbReference type="InterPro" id="IPR000884">
    <property type="entry name" value="TSP1_rpt"/>
</dbReference>
<dbReference type="Gene3D" id="2.60.120.830">
    <property type="match status" value="1"/>
</dbReference>
<evidence type="ECO:0000256" key="7">
    <source>
        <dbReference type="ARBA" id="ARBA00023145"/>
    </source>
</evidence>
<organism evidence="15 16">
    <name type="scientific">Aphidius gifuensis</name>
    <name type="common">Parasitoid wasp</name>
    <dbReference type="NCBI Taxonomy" id="684658"/>
    <lineage>
        <taxon>Eukaryota</taxon>
        <taxon>Metazoa</taxon>
        <taxon>Ecdysozoa</taxon>
        <taxon>Arthropoda</taxon>
        <taxon>Hexapoda</taxon>
        <taxon>Insecta</taxon>
        <taxon>Pterygota</taxon>
        <taxon>Neoptera</taxon>
        <taxon>Endopterygota</taxon>
        <taxon>Hymenoptera</taxon>
        <taxon>Apocrita</taxon>
        <taxon>Ichneumonoidea</taxon>
        <taxon>Braconidae</taxon>
        <taxon>Aphidiinae</taxon>
        <taxon>Aphidius</taxon>
    </lineage>
</organism>
<evidence type="ECO:0000313" key="16">
    <source>
        <dbReference type="Proteomes" id="UP000639338"/>
    </source>
</evidence>
<gene>
    <name evidence="15" type="ORF">HCN44_002279</name>
</gene>
<evidence type="ECO:0000256" key="13">
    <source>
        <dbReference type="SAM" id="MobiDB-lite"/>
    </source>
</evidence>
<reference evidence="15 16" key="1">
    <citation type="submission" date="2020-08" db="EMBL/GenBank/DDBJ databases">
        <title>Aphidius gifuensis genome sequencing and assembly.</title>
        <authorList>
            <person name="Du Z."/>
        </authorList>
    </citation>
    <scope>NUCLEOTIDE SEQUENCE [LARGE SCALE GENOMIC DNA]</scope>
    <source>
        <strain evidence="15">YNYX2018</strain>
        <tissue evidence="15">Adults</tissue>
    </source>
</reference>
<dbReference type="GO" id="GO:0004222">
    <property type="term" value="F:metalloendopeptidase activity"/>
    <property type="evidence" value="ECO:0007669"/>
    <property type="project" value="TreeGrafter"/>
</dbReference>
<dbReference type="SMART" id="SM00608">
    <property type="entry name" value="ACR"/>
    <property type="match status" value="1"/>
</dbReference>
<keyword evidence="16" id="KW-1185">Reference proteome</keyword>
<keyword evidence="8 12" id="KW-1015">Disulfide bond</keyword>
<keyword evidence="7" id="KW-0865">Zymogen</keyword>
<dbReference type="InterPro" id="IPR006586">
    <property type="entry name" value="ADAM_Cys-rich"/>
</dbReference>
<dbReference type="Gene3D" id="3.80.10.10">
    <property type="entry name" value="Ribonuclease Inhibitor"/>
    <property type="match status" value="1"/>
</dbReference>
<feature type="disulfide bond" evidence="12">
    <location>
        <begin position="286"/>
        <end position="339"/>
    </location>
</feature>
<dbReference type="InterPro" id="IPR032675">
    <property type="entry name" value="LRR_dom_sf"/>
</dbReference>
<comment type="subcellular location">
    <subcellularLocation>
        <location evidence="1">Secreted</location>
    </subcellularLocation>
</comment>
<keyword evidence="5" id="KW-0378">Hydrolase</keyword>
<dbReference type="SUPFAM" id="SSF55486">
    <property type="entry name" value="Metalloproteases ('zincins'), catalytic domain"/>
    <property type="match status" value="2"/>
</dbReference>
<dbReference type="PANTHER" id="PTHR13723:SF281">
    <property type="entry name" value="PAPILIN"/>
    <property type="match status" value="1"/>
</dbReference>
<dbReference type="SMART" id="SM00209">
    <property type="entry name" value="TSP1"/>
    <property type="match status" value="6"/>
</dbReference>
<evidence type="ECO:0000256" key="6">
    <source>
        <dbReference type="ARBA" id="ARBA00022833"/>
    </source>
</evidence>
<keyword evidence="6 11" id="KW-0862">Zinc</keyword>
<dbReference type="PRINTS" id="PR01857">
    <property type="entry name" value="ADAMTSFAMILY"/>
</dbReference>
<feature type="disulfide bond" evidence="12">
    <location>
        <begin position="393"/>
        <end position="417"/>
    </location>
</feature>
<feature type="disulfide bond" evidence="12">
    <location>
        <begin position="476"/>
        <end position="514"/>
    </location>
</feature>
<feature type="disulfide bond" evidence="12">
    <location>
        <begin position="333"/>
        <end position="366"/>
    </location>
</feature>
<evidence type="ECO:0000256" key="3">
    <source>
        <dbReference type="ARBA" id="ARBA00022685"/>
    </source>
</evidence>
<dbReference type="PROSITE" id="PS50092">
    <property type="entry name" value="TSP1"/>
    <property type="match status" value="5"/>
</dbReference>
<dbReference type="FunFam" id="2.20.100.10:FF:000001">
    <property type="entry name" value="semaphorin-5A isoform X1"/>
    <property type="match status" value="2"/>
</dbReference>
<comment type="caution">
    <text evidence="15">The sequence shown here is derived from an EMBL/GenBank/DDBJ whole genome shotgun (WGS) entry which is preliminary data.</text>
</comment>
<dbReference type="InterPro" id="IPR013273">
    <property type="entry name" value="ADAMTS/ADAMTS-like"/>
</dbReference>
<dbReference type="InterPro" id="IPR050439">
    <property type="entry name" value="ADAMTS_ADAMTS-like"/>
</dbReference>
<dbReference type="Pfam" id="PF17771">
    <property type="entry name" value="ADAMTS_CR_2"/>
    <property type="match status" value="2"/>
</dbReference>
<feature type="active site" evidence="10">
    <location>
        <position position="356"/>
    </location>
</feature>
<feature type="binding site" evidence="11">
    <location>
        <position position="355"/>
    </location>
    <ligand>
        <name>Zn(2+)</name>
        <dbReference type="ChEBI" id="CHEBI:29105"/>
        <note>catalytic</note>
    </ligand>
</feature>
<dbReference type="GO" id="GO:0005576">
    <property type="term" value="C:extracellular region"/>
    <property type="evidence" value="ECO:0007669"/>
    <property type="project" value="UniProtKB-SubCell"/>
</dbReference>